<organism evidence="1 2">
    <name type="scientific">Panagrolaimus sp. ES5</name>
    <dbReference type="NCBI Taxonomy" id="591445"/>
    <lineage>
        <taxon>Eukaryota</taxon>
        <taxon>Metazoa</taxon>
        <taxon>Ecdysozoa</taxon>
        <taxon>Nematoda</taxon>
        <taxon>Chromadorea</taxon>
        <taxon>Rhabditida</taxon>
        <taxon>Tylenchina</taxon>
        <taxon>Panagrolaimomorpha</taxon>
        <taxon>Panagrolaimoidea</taxon>
        <taxon>Panagrolaimidae</taxon>
        <taxon>Panagrolaimus</taxon>
    </lineage>
</organism>
<protein>
    <submittedName>
        <fullName evidence="2">Serpin domain-containing protein</fullName>
    </submittedName>
</protein>
<evidence type="ECO:0000313" key="2">
    <source>
        <dbReference type="WBParaSite" id="ES5_v2.g6993.t1"/>
    </source>
</evidence>
<sequence>MSFDHEVSFACKILPLLKDSFRESIIFSPTSILSGLSLIYIGATDETEKEIGDFVGKEKSNTKENVIERWSKILKSEPNDESKVKISFGNGIFISSNVSLLAEFEEMLKNKLNGKIENVDFNNVDSVVNAINNFISKSTNNQITDTTTNEEVISSNNCICVNTLHFIAPWDNKFDKLEMKMFFGTPSREVQMMRKTVIPRIGWNLSEGKNWVCLGIPYDAFKAWFYIVLPNQHYSLIKLIENINVHSFEEFTKKGDFKGSKMFVTIPTIQQSSNHNLNEILENIGLKTLFNESCKVGQMSENLQKIDKILHTSFINIDENGSEASNTVSKEFEIPRTGGGYKFCADRPFLYFVVTCNDNKKVENNKILVTPNNLLYVGTYC</sequence>
<evidence type="ECO:0000313" key="1">
    <source>
        <dbReference type="Proteomes" id="UP000887579"/>
    </source>
</evidence>
<dbReference type="Proteomes" id="UP000887579">
    <property type="component" value="Unplaced"/>
</dbReference>
<dbReference type="WBParaSite" id="ES5_v2.g6993.t1">
    <property type="protein sequence ID" value="ES5_v2.g6993.t1"/>
    <property type="gene ID" value="ES5_v2.g6993"/>
</dbReference>
<reference evidence="2" key="1">
    <citation type="submission" date="2022-11" db="UniProtKB">
        <authorList>
            <consortium name="WormBaseParasite"/>
        </authorList>
    </citation>
    <scope>IDENTIFICATION</scope>
</reference>
<name>A0AC34GQY7_9BILA</name>
<proteinExistence type="predicted"/>
<accession>A0AC34GQY7</accession>